<keyword evidence="1" id="KW-0732">Signal</keyword>
<dbReference type="RefSeq" id="WP_380746285.1">
    <property type="nucleotide sequence ID" value="NZ_JBHSRF010000002.1"/>
</dbReference>
<dbReference type="InterPro" id="IPR010126">
    <property type="entry name" value="Esterase_phb"/>
</dbReference>
<evidence type="ECO:0000256" key="1">
    <source>
        <dbReference type="ARBA" id="ARBA00022729"/>
    </source>
</evidence>
<evidence type="ECO:0000256" key="2">
    <source>
        <dbReference type="ARBA" id="ARBA00022801"/>
    </source>
</evidence>
<dbReference type="PANTHER" id="PTHR43037:SF1">
    <property type="entry name" value="BLL1128 PROTEIN"/>
    <property type="match status" value="1"/>
</dbReference>
<keyword evidence="2" id="KW-0378">Hydrolase</keyword>
<reference evidence="4" key="1">
    <citation type="journal article" date="2019" name="Int. J. Syst. Evol. Microbiol.">
        <title>The Global Catalogue of Microorganisms (GCM) 10K type strain sequencing project: providing services to taxonomists for standard genome sequencing and annotation.</title>
        <authorList>
            <consortium name="The Broad Institute Genomics Platform"/>
            <consortium name="The Broad Institute Genome Sequencing Center for Infectious Disease"/>
            <person name="Wu L."/>
            <person name="Ma J."/>
        </authorList>
    </citation>
    <scope>NUCLEOTIDE SEQUENCE [LARGE SCALE GENOMIC DNA]</scope>
    <source>
        <strain evidence="4">JCM 30346</strain>
    </source>
</reference>
<proteinExistence type="predicted"/>
<dbReference type="NCBIfam" id="TIGR01840">
    <property type="entry name" value="esterase_phb"/>
    <property type="match status" value="1"/>
</dbReference>
<evidence type="ECO:0000313" key="3">
    <source>
        <dbReference type="EMBL" id="MFC6079833.1"/>
    </source>
</evidence>
<dbReference type="SUPFAM" id="SSF53474">
    <property type="entry name" value="alpha/beta-Hydrolases"/>
    <property type="match status" value="2"/>
</dbReference>
<accession>A0ABW1NA93</accession>
<dbReference type="Gene3D" id="3.40.50.1820">
    <property type="entry name" value="alpha/beta hydrolase"/>
    <property type="match status" value="1"/>
</dbReference>
<gene>
    <name evidence="3" type="ORF">ACFP1K_01585</name>
</gene>
<dbReference type="Proteomes" id="UP001596137">
    <property type="component" value="Unassembled WGS sequence"/>
</dbReference>
<organism evidence="3 4">
    <name type="scientific">Sphaerisporangium aureirubrum</name>
    <dbReference type="NCBI Taxonomy" id="1544736"/>
    <lineage>
        <taxon>Bacteria</taxon>
        <taxon>Bacillati</taxon>
        <taxon>Actinomycetota</taxon>
        <taxon>Actinomycetes</taxon>
        <taxon>Streptosporangiales</taxon>
        <taxon>Streptosporangiaceae</taxon>
        <taxon>Sphaerisporangium</taxon>
    </lineage>
</organism>
<keyword evidence="4" id="KW-1185">Reference proteome</keyword>
<dbReference type="Pfam" id="PF10503">
    <property type="entry name" value="Esterase_PHB"/>
    <property type="match status" value="1"/>
</dbReference>
<name>A0ABW1NA93_9ACTN</name>
<dbReference type="InterPro" id="IPR029058">
    <property type="entry name" value="AB_hydrolase_fold"/>
</dbReference>
<dbReference type="EMBL" id="JBHSRF010000002">
    <property type="protein sequence ID" value="MFC6079833.1"/>
    <property type="molecule type" value="Genomic_DNA"/>
</dbReference>
<comment type="caution">
    <text evidence="3">The sequence shown here is derived from an EMBL/GenBank/DDBJ whole genome shotgun (WGS) entry which is preliminary data.</text>
</comment>
<protein>
    <submittedName>
        <fullName evidence="3">PHB depolymerase family esterase</fullName>
    </submittedName>
</protein>
<dbReference type="PANTHER" id="PTHR43037">
    <property type="entry name" value="UNNAMED PRODUCT-RELATED"/>
    <property type="match status" value="1"/>
</dbReference>
<evidence type="ECO:0000313" key="4">
    <source>
        <dbReference type="Proteomes" id="UP001596137"/>
    </source>
</evidence>
<sequence>MAVLRPRPLRPPSALHLRPPRALHLPLAVALLLASLVAILPGGAARAASLTQVASFGTNPGNLTMYAYRPDGLGSGRPLVVLLHGCTQNATGYFTNSGWRKYADQWNFALVLAQTSSANNSSSCFNWFQTGDTARGQGEAASVRSMVAHAVANFGTDPARVYVSGLSAGGAMSAVMLATYPDVFAAGSVGAGLAYRCATSLTQASSCQYGATNKTPQQWGDLVRGAYPGYSGPYPRVALWQGSADYTVTPVNATQLRDQWTNVRGVSQTATSTQTLTGGTTLRKYGNDDVRLYEISGMGHGLPVDPGSAADQCGSTAAYFLDTICSAYHDARFFGLDGGTPPPTTTPTPTPTVSPTVPPVCATSSNYAHTTAGRAYQSGGYTYALGSGDAMGLWNTFTTHTLKRTAPDHWVLADGQC</sequence>
<dbReference type="InterPro" id="IPR050955">
    <property type="entry name" value="Plant_Biomass_Hydrol_Est"/>
</dbReference>